<proteinExistence type="predicted"/>
<gene>
    <name evidence="1" type="ORF">D0435_07845</name>
</gene>
<accession>A0A845QKF1</accession>
<protein>
    <submittedName>
        <fullName evidence="1">Uncharacterized protein</fullName>
    </submittedName>
</protein>
<sequence>MNIIVDRISRVLVDFDTEVEYMRNGYPRLVNKDIAFVADDIEVFTGVDIPENVVAGKYCYTEEDGFYLNPDYEEPNPYGLTDEQYNEIVDSVIAQVQEGVING</sequence>
<organism evidence="1 2">
    <name type="scientific">Anaerotruncus colihominis</name>
    <dbReference type="NCBI Taxonomy" id="169435"/>
    <lineage>
        <taxon>Bacteria</taxon>
        <taxon>Bacillati</taxon>
        <taxon>Bacillota</taxon>
        <taxon>Clostridia</taxon>
        <taxon>Eubacteriales</taxon>
        <taxon>Oscillospiraceae</taxon>
        <taxon>Anaerotruncus</taxon>
    </lineage>
</organism>
<dbReference type="EMBL" id="QXWK01000013">
    <property type="protein sequence ID" value="NBH61561.1"/>
    <property type="molecule type" value="Genomic_DNA"/>
</dbReference>
<comment type="caution">
    <text evidence="1">The sequence shown here is derived from an EMBL/GenBank/DDBJ whole genome shotgun (WGS) entry which is preliminary data.</text>
</comment>
<keyword evidence="2" id="KW-1185">Reference proteome</keyword>
<dbReference type="RefSeq" id="WP_160201844.1">
    <property type="nucleotide sequence ID" value="NZ_QXWK01000013.1"/>
</dbReference>
<reference evidence="1 2" key="1">
    <citation type="submission" date="2018-08" db="EMBL/GenBank/DDBJ databases">
        <title>Murine metabolic-syndrome-specific gut microbial biobank.</title>
        <authorList>
            <person name="Liu C."/>
        </authorList>
    </citation>
    <scope>NUCLEOTIDE SEQUENCE [LARGE SCALE GENOMIC DNA]</scope>
    <source>
        <strain evidence="1 2">28</strain>
    </source>
</reference>
<evidence type="ECO:0000313" key="1">
    <source>
        <dbReference type="EMBL" id="NBH61561.1"/>
    </source>
</evidence>
<dbReference type="AlphaFoldDB" id="A0A845QKF1"/>
<dbReference type="Proteomes" id="UP000446866">
    <property type="component" value="Unassembled WGS sequence"/>
</dbReference>
<evidence type="ECO:0000313" key="2">
    <source>
        <dbReference type="Proteomes" id="UP000446866"/>
    </source>
</evidence>
<name>A0A845QKF1_9FIRM</name>